<accession>A0A7K1GH93</accession>
<dbReference type="AlphaFoldDB" id="A0A7K1GH93"/>
<sequence>MAYYDYNLLEALEADNATTYIQDRWADAKTVEDIYGMDFRILLTVSAVETGWGKHVKHNNYFGIKYAKNMKNKLITTTEYLSHRNYKFPEIISITPVTRKGKPMFKYIVKDYFSVYPTPFDSFKGYYQFLEDNPRYKTALEFKHDPRRFFEEVAKAGYATAPNYADILKQVFNSVNRRL</sequence>
<evidence type="ECO:0000256" key="1">
    <source>
        <dbReference type="ARBA" id="ARBA00022801"/>
    </source>
</evidence>
<organism evidence="3 4">
    <name type="scientific">Myroides pelagicus</name>
    <dbReference type="NCBI Taxonomy" id="270914"/>
    <lineage>
        <taxon>Bacteria</taxon>
        <taxon>Pseudomonadati</taxon>
        <taxon>Bacteroidota</taxon>
        <taxon>Flavobacteriia</taxon>
        <taxon>Flavobacteriales</taxon>
        <taxon>Flavobacteriaceae</taxon>
        <taxon>Myroides</taxon>
    </lineage>
</organism>
<dbReference type="EMBL" id="WMJY01000001">
    <property type="protein sequence ID" value="MTH28392.1"/>
    <property type="molecule type" value="Genomic_DNA"/>
</dbReference>
<dbReference type="RefSeq" id="WP_155034382.1">
    <property type="nucleotide sequence ID" value="NZ_JBHTIG010000060.1"/>
</dbReference>
<feature type="domain" description="Mannosyl-glycoprotein endo-beta-N-acetylglucosamidase-like" evidence="2">
    <location>
        <begin position="11"/>
        <end position="176"/>
    </location>
</feature>
<dbReference type="OrthoDB" id="9810444at2"/>
<protein>
    <submittedName>
        <fullName evidence="3">Peptidoglycan hydrolase</fullName>
    </submittedName>
</protein>
<dbReference type="PANTHER" id="PTHR33308:SF9">
    <property type="entry name" value="PEPTIDOGLYCAN HYDROLASE FLGJ"/>
    <property type="match status" value="1"/>
</dbReference>
<dbReference type="SMART" id="SM00047">
    <property type="entry name" value="LYZ2"/>
    <property type="match status" value="1"/>
</dbReference>
<name>A0A7K1GH93_9FLAO</name>
<dbReference type="InterPro" id="IPR002901">
    <property type="entry name" value="MGlyc_endo_b_GlcNAc-like_dom"/>
</dbReference>
<gene>
    <name evidence="3" type="ORF">GJV77_00430</name>
</gene>
<dbReference type="Gene3D" id="1.10.530.10">
    <property type="match status" value="1"/>
</dbReference>
<evidence type="ECO:0000259" key="2">
    <source>
        <dbReference type="SMART" id="SM00047"/>
    </source>
</evidence>
<dbReference type="GO" id="GO:0004040">
    <property type="term" value="F:amidase activity"/>
    <property type="evidence" value="ECO:0007669"/>
    <property type="project" value="InterPro"/>
</dbReference>
<comment type="caution">
    <text evidence="3">The sequence shown here is derived from an EMBL/GenBank/DDBJ whole genome shotgun (WGS) entry which is preliminary data.</text>
</comment>
<dbReference type="InterPro" id="IPR051056">
    <property type="entry name" value="Glycosyl_Hydrolase_73"/>
</dbReference>
<evidence type="ECO:0000313" key="3">
    <source>
        <dbReference type="EMBL" id="MTH28392.1"/>
    </source>
</evidence>
<evidence type="ECO:0000313" key="4">
    <source>
        <dbReference type="Proteomes" id="UP000488936"/>
    </source>
</evidence>
<proteinExistence type="predicted"/>
<dbReference type="PANTHER" id="PTHR33308">
    <property type="entry name" value="PEPTIDOGLYCAN HYDROLASE FLGJ"/>
    <property type="match status" value="1"/>
</dbReference>
<dbReference type="Pfam" id="PF01832">
    <property type="entry name" value="Glucosaminidase"/>
    <property type="match status" value="1"/>
</dbReference>
<reference evidence="3 4" key="1">
    <citation type="journal article" date="2006" name="Int. J. Syst. Evol. Microbiol.">
        <title>Myroides pelagicus sp. nov., isolated from seawater in Thailand.</title>
        <authorList>
            <person name="Yoon J."/>
            <person name="Maneerat S."/>
            <person name="Kawai F."/>
            <person name="Yokota A."/>
        </authorList>
    </citation>
    <scope>NUCLEOTIDE SEQUENCE [LARGE SCALE GENOMIC DNA]</scope>
    <source>
        <strain evidence="3 4">SM1T</strain>
    </source>
</reference>
<keyword evidence="4" id="KW-1185">Reference proteome</keyword>
<keyword evidence="1 3" id="KW-0378">Hydrolase</keyword>
<dbReference type="Proteomes" id="UP000488936">
    <property type="component" value="Unassembled WGS sequence"/>
</dbReference>